<evidence type="ECO:0000313" key="2">
    <source>
        <dbReference type="EMBL" id="GAP65837.1"/>
    </source>
</evidence>
<dbReference type="EMBL" id="DF952378">
    <property type="protein sequence ID" value="GAN44462.1"/>
    <property type="molecule type" value="Genomic_DNA"/>
</dbReference>
<name>A0A0K8QN29_9GAMM</name>
<gene>
    <name evidence="1" type="ORF">MBSD_0997</name>
    <name evidence="2" type="ORF">MBSD_n1128</name>
</gene>
<organism evidence="2">
    <name type="scientific">Mizugakiibacter sediminis</name>
    <dbReference type="NCBI Taxonomy" id="1475481"/>
    <lineage>
        <taxon>Bacteria</taxon>
        <taxon>Pseudomonadati</taxon>
        <taxon>Pseudomonadota</taxon>
        <taxon>Gammaproteobacteria</taxon>
        <taxon>Lysobacterales</taxon>
        <taxon>Rhodanobacteraceae</taxon>
        <taxon>Mizugakiibacter</taxon>
    </lineage>
</organism>
<dbReference type="HOGENOM" id="CLU_1011487_0_0_6"/>
<reference evidence="1" key="1">
    <citation type="submission" date="2015-03" db="EMBL/GenBank/DDBJ databases">
        <title>Draft genome sequence of Mizugakiibacter sediminis skMP5.</title>
        <authorList>
            <person name="Watanabe T."/>
            <person name="Kojima H."/>
            <person name="Fukui M."/>
        </authorList>
    </citation>
    <scope>NUCLEOTIDE SEQUENCE</scope>
    <source>
        <strain evidence="1">SkMP5</strain>
    </source>
</reference>
<dbReference type="PROSITE" id="PS51257">
    <property type="entry name" value="PROKAR_LIPOPROTEIN"/>
    <property type="match status" value="1"/>
</dbReference>
<evidence type="ECO:0000313" key="3">
    <source>
        <dbReference type="Proteomes" id="UP000253740"/>
    </source>
</evidence>
<evidence type="ECO:0000313" key="1">
    <source>
        <dbReference type="EMBL" id="GAN44462.1"/>
    </source>
</evidence>
<keyword evidence="3" id="KW-1185">Reference proteome</keyword>
<evidence type="ECO:0008006" key="4">
    <source>
        <dbReference type="Google" id="ProtNLM"/>
    </source>
</evidence>
<protein>
    <recommendedName>
        <fullName evidence="4">Lipoprotein</fullName>
    </recommendedName>
</protein>
<proteinExistence type="predicted"/>
<dbReference type="STRING" id="1475481.GCA_000953855_01148"/>
<sequence>MRAGIAATIVLAAGLGAGCSIVPALPQPAQEPTLAEAAARLAQRTPCCRDWSELDFDTRLPAEPRRFRFDDPMPVVEIGGQRSYALALRLPASEKPYAVLFKAELSGRWLRSSYLFAPTAVLLDADLRPLRTVDVPLCESIGLTEATTGAFGRLDVDDPAARYLVVASLASQLAATTYWEQSPAGLGNDILIGGGAALGKSAPMSASGSFQIPHGPAGVLYVGRLTPKYERVLSDAICGKPDTGQGLLKDLRGALGKPF</sequence>
<dbReference type="EMBL" id="DF970177">
    <property type="protein sequence ID" value="GAP65837.1"/>
    <property type="molecule type" value="Genomic_DNA"/>
</dbReference>
<dbReference type="Proteomes" id="UP000253740">
    <property type="component" value="Unassembled WGS sequence"/>
</dbReference>
<reference evidence="2" key="2">
    <citation type="submission" date="2015-08" db="EMBL/GenBank/DDBJ databases">
        <title>Complete DNA Sequence of Pseudomonas syringae pv. actinidiae, the Causal Agent of Kiwifruit Canker Disease.</title>
        <authorList>
            <person name="Rikkerink E.H.A."/>
            <person name="Fineran P.C."/>
        </authorList>
    </citation>
    <scope>NUCLEOTIDE SEQUENCE</scope>
    <source>
        <strain evidence="2">SkMP5</strain>
    </source>
</reference>
<dbReference type="RefSeq" id="WP_062535963.1">
    <property type="nucleotide sequence ID" value="NZ_DF970177.1"/>
</dbReference>
<dbReference type="OrthoDB" id="5944162at2"/>
<dbReference type="AlphaFoldDB" id="A0A0K8QN29"/>
<accession>A0A0K8QN29</accession>